<accession>A0ABV0YKB8</accession>
<keyword evidence="2" id="KW-1185">Reference proteome</keyword>
<reference evidence="1 2" key="1">
    <citation type="submission" date="2021-06" db="EMBL/GenBank/DDBJ databases">
        <authorList>
            <person name="Palmer J.M."/>
        </authorList>
    </citation>
    <scope>NUCLEOTIDE SEQUENCE [LARGE SCALE GENOMIC DNA]</scope>
    <source>
        <strain evidence="1 2">AS_MEX2019</strain>
        <tissue evidence="1">Muscle</tissue>
    </source>
</reference>
<sequence length="76" mass="8330">MCRPRVCPNSGAGSFQVRTCGPITSQRSAEGTKEHTGHFIKLRSENDHLFTGAKNSAPVAWRTILEKMGQQVSSRS</sequence>
<organism evidence="1 2">
    <name type="scientific">Ameca splendens</name>
    <dbReference type="NCBI Taxonomy" id="208324"/>
    <lineage>
        <taxon>Eukaryota</taxon>
        <taxon>Metazoa</taxon>
        <taxon>Chordata</taxon>
        <taxon>Craniata</taxon>
        <taxon>Vertebrata</taxon>
        <taxon>Euteleostomi</taxon>
        <taxon>Actinopterygii</taxon>
        <taxon>Neopterygii</taxon>
        <taxon>Teleostei</taxon>
        <taxon>Neoteleostei</taxon>
        <taxon>Acanthomorphata</taxon>
        <taxon>Ovalentaria</taxon>
        <taxon>Atherinomorphae</taxon>
        <taxon>Cyprinodontiformes</taxon>
        <taxon>Goodeidae</taxon>
        <taxon>Ameca</taxon>
    </lineage>
</organism>
<proteinExistence type="predicted"/>
<dbReference type="Proteomes" id="UP001469553">
    <property type="component" value="Unassembled WGS sequence"/>
</dbReference>
<evidence type="ECO:0000313" key="1">
    <source>
        <dbReference type="EMBL" id="MEQ2294032.1"/>
    </source>
</evidence>
<dbReference type="EMBL" id="JAHRIP010036902">
    <property type="protein sequence ID" value="MEQ2294032.1"/>
    <property type="molecule type" value="Genomic_DNA"/>
</dbReference>
<protein>
    <submittedName>
        <fullName evidence="1">Uncharacterized protein</fullName>
    </submittedName>
</protein>
<evidence type="ECO:0000313" key="2">
    <source>
        <dbReference type="Proteomes" id="UP001469553"/>
    </source>
</evidence>
<gene>
    <name evidence="1" type="ORF">AMECASPLE_039635</name>
</gene>
<name>A0ABV0YKB8_9TELE</name>
<comment type="caution">
    <text evidence="1">The sequence shown here is derived from an EMBL/GenBank/DDBJ whole genome shotgun (WGS) entry which is preliminary data.</text>
</comment>